<dbReference type="PANTHER" id="PTHR43472:SF1">
    <property type="entry name" value="PHOSPHORIBOSYLAMINE--GLYCINE LIGASE, CHLOROPLASTIC"/>
    <property type="match status" value="1"/>
</dbReference>
<keyword evidence="7 12" id="KW-0658">Purine biosynthesis</keyword>
<dbReference type="Gene3D" id="3.30.1490.20">
    <property type="entry name" value="ATP-grasp fold, A domain"/>
    <property type="match status" value="1"/>
</dbReference>
<dbReference type="NCBIfam" id="TIGR00877">
    <property type="entry name" value="purD"/>
    <property type="match status" value="1"/>
</dbReference>
<dbReference type="InterPro" id="IPR020561">
    <property type="entry name" value="PRibGlycinamid_synth_ATP-grasp"/>
</dbReference>
<comment type="cofactor">
    <cofactor evidence="2">
        <name>Mg(2+)</name>
        <dbReference type="ChEBI" id="CHEBI:18420"/>
    </cofactor>
</comment>
<dbReference type="EMBL" id="CP089291">
    <property type="protein sequence ID" value="UOF92234.1"/>
    <property type="molecule type" value="Genomic_DNA"/>
</dbReference>
<evidence type="ECO:0000256" key="1">
    <source>
        <dbReference type="ARBA" id="ARBA00001936"/>
    </source>
</evidence>
<name>A0ABY4CPP3_9BACL</name>
<protein>
    <recommendedName>
        <fullName evidence="4 12">Phosphoribosylamine--glycine ligase</fullName>
        <ecNumber evidence="4 12">6.3.4.13</ecNumber>
    </recommendedName>
    <alternativeName>
        <fullName evidence="12">GARS</fullName>
    </alternativeName>
    <alternativeName>
        <fullName evidence="10 12">Glycinamide ribonucleotide synthetase</fullName>
    </alternativeName>
    <alternativeName>
        <fullName evidence="11 12">Phosphoribosylglycinamide synthetase</fullName>
    </alternativeName>
</protein>
<evidence type="ECO:0000256" key="4">
    <source>
        <dbReference type="ARBA" id="ARBA00013255"/>
    </source>
</evidence>
<dbReference type="PROSITE" id="PS00184">
    <property type="entry name" value="GARS"/>
    <property type="match status" value="1"/>
</dbReference>
<dbReference type="Proteomes" id="UP000830167">
    <property type="component" value="Chromosome"/>
</dbReference>
<gene>
    <name evidence="12 16" type="primary">purD</name>
    <name evidence="16" type="ORF">LSG31_08740</name>
</gene>
<sequence length="451" mass="48501">MKILVVGSGGREHALVWKLAQSPHQPAIYCAPGNPGIAALATCVPIQADDVEQLAKFAKEERIDLTVVGPEVALAKGIVDLFEQQDLLIFGPRKAGAQIESSKSWAKQLMLDAGVPTAAYRVFTDLAQARDFILKETPPVVLKADGLAAGKGVVVAQSTEEALSALDDMMANQVFGQAGAQVVVEQYLTGPEATLLAFVDGTDYVLMVPAQDHKPVFDDNKGPNTGGMGTYSPVPDMTDDVIKQVETTIVQPILQELKQRGIHYKGVLYTGLMLTADGPYVIEFNARFGDPETQVVLPRLKTDLVDICLSIAQSPYEDQDVDQDQNTVQDQEKGTGNPKTPRLSELKIEWFDNAAVCVVITAAGYPGNYKKGDMIAGLAAVETARTVVFHAGTAWQDGAIVTNGGRVLGVTGFGETLQQAREQAYAAVHSIEFAGMHYRTDIGKKAMERSK</sequence>
<evidence type="ECO:0000256" key="7">
    <source>
        <dbReference type="ARBA" id="ARBA00022755"/>
    </source>
</evidence>
<dbReference type="Gene3D" id="3.30.470.20">
    <property type="entry name" value="ATP-grasp fold, B domain"/>
    <property type="match status" value="1"/>
</dbReference>
<dbReference type="SMART" id="SM01210">
    <property type="entry name" value="GARS_C"/>
    <property type="match status" value="1"/>
</dbReference>
<dbReference type="Gene3D" id="3.90.600.10">
    <property type="entry name" value="Phosphoribosylglycinamide synthetase, C-terminal domain"/>
    <property type="match status" value="1"/>
</dbReference>
<comment type="similarity">
    <text evidence="9 12">Belongs to the GARS family.</text>
</comment>
<evidence type="ECO:0000256" key="2">
    <source>
        <dbReference type="ARBA" id="ARBA00001946"/>
    </source>
</evidence>
<evidence type="ECO:0000313" key="17">
    <source>
        <dbReference type="Proteomes" id="UP000830167"/>
    </source>
</evidence>
<dbReference type="InterPro" id="IPR037123">
    <property type="entry name" value="PRibGlycinamide_synth_C_sf"/>
</dbReference>
<evidence type="ECO:0000256" key="13">
    <source>
        <dbReference type="PROSITE-ProRule" id="PRU00409"/>
    </source>
</evidence>
<evidence type="ECO:0000259" key="15">
    <source>
        <dbReference type="PROSITE" id="PS50975"/>
    </source>
</evidence>
<comment type="catalytic activity">
    <reaction evidence="12">
        <text>5-phospho-beta-D-ribosylamine + glycine + ATP = N(1)-(5-phospho-beta-D-ribosyl)glycinamide + ADP + phosphate + H(+)</text>
        <dbReference type="Rhea" id="RHEA:17453"/>
        <dbReference type="ChEBI" id="CHEBI:15378"/>
        <dbReference type="ChEBI" id="CHEBI:30616"/>
        <dbReference type="ChEBI" id="CHEBI:43474"/>
        <dbReference type="ChEBI" id="CHEBI:57305"/>
        <dbReference type="ChEBI" id="CHEBI:58681"/>
        <dbReference type="ChEBI" id="CHEBI:143788"/>
        <dbReference type="ChEBI" id="CHEBI:456216"/>
        <dbReference type="EC" id="6.3.4.13"/>
    </reaction>
</comment>
<evidence type="ECO:0000313" key="16">
    <source>
        <dbReference type="EMBL" id="UOF92234.1"/>
    </source>
</evidence>
<dbReference type="InterPro" id="IPR013815">
    <property type="entry name" value="ATP_grasp_subdomain_1"/>
</dbReference>
<dbReference type="SUPFAM" id="SSF52440">
    <property type="entry name" value="PreATP-grasp domain"/>
    <property type="match status" value="1"/>
</dbReference>
<dbReference type="RefSeq" id="WP_347438920.1">
    <property type="nucleotide sequence ID" value="NZ_CP089291.1"/>
</dbReference>
<evidence type="ECO:0000256" key="3">
    <source>
        <dbReference type="ARBA" id="ARBA00005174"/>
    </source>
</evidence>
<evidence type="ECO:0000256" key="5">
    <source>
        <dbReference type="ARBA" id="ARBA00022598"/>
    </source>
</evidence>
<dbReference type="InterPro" id="IPR000115">
    <property type="entry name" value="PRibGlycinamide_synth"/>
</dbReference>
<evidence type="ECO:0000256" key="9">
    <source>
        <dbReference type="ARBA" id="ARBA00038345"/>
    </source>
</evidence>
<keyword evidence="6 13" id="KW-0547">Nucleotide-binding</keyword>
<dbReference type="PROSITE" id="PS50975">
    <property type="entry name" value="ATP_GRASP"/>
    <property type="match status" value="1"/>
</dbReference>
<evidence type="ECO:0000256" key="10">
    <source>
        <dbReference type="ARBA" id="ARBA00042242"/>
    </source>
</evidence>
<feature type="domain" description="ATP-grasp" evidence="15">
    <location>
        <begin position="107"/>
        <end position="313"/>
    </location>
</feature>
<dbReference type="Pfam" id="PF02844">
    <property type="entry name" value="GARS_N"/>
    <property type="match status" value="1"/>
</dbReference>
<dbReference type="InterPro" id="IPR011054">
    <property type="entry name" value="Rudment_hybrid_motif"/>
</dbReference>
<keyword evidence="17" id="KW-1185">Reference proteome</keyword>
<dbReference type="PANTHER" id="PTHR43472">
    <property type="entry name" value="PHOSPHORIBOSYLAMINE--GLYCINE LIGASE"/>
    <property type="match status" value="1"/>
</dbReference>
<dbReference type="Pfam" id="PF01071">
    <property type="entry name" value="GARS_A"/>
    <property type="match status" value="1"/>
</dbReference>
<organism evidence="16 17">
    <name type="scientific">Fodinisporobacter ferrooxydans</name>
    <dbReference type="NCBI Taxonomy" id="2901836"/>
    <lineage>
        <taxon>Bacteria</taxon>
        <taxon>Bacillati</taxon>
        <taxon>Bacillota</taxon>
        <taxon>Bacilli</taxon>
        <taxon>Bacillales</taxon>
        <taxon>Alicyclobacillaceae</taxon>
        <taxon>Fodinisporobacter</taxon>
    </lineage>
</organism>
<dbReference type="HAMAP" id="MF_00138">
    <property type="entry name" value="GARS"/>
    <property type="match status" value="1"/>
</dbReference>
<evidence type="ECO:0000256" key="6">
    <source>
        <dbReference type="ARBA" id="ARBA00022741"/>
    </source>
</evidence>
<comment type="cofactor">
    <cofactor evidence="1">
        <name>Mn(2+)</name>
        <dbReference type="ChEBI" id="CHEBI:29035"/>
    </cofactor>
</comment>
<proteinExistence type="inferred from homology"/>
<dbReference type="SUPFAM" id="SSF56059">
    <property type="entry name" value="Glutathione synthetase ATP-binding domain-like"/>
    <property type="match status" value="1"/>
</dbReference>
<dbReference type="Pfam" id="PF02843">
    <property type="entry name" value="GARS_C"/>
    <property type="match status" value="1"/>
</dbReference>
<feature type="region of interest" description="Disordered" evidence="14">
    <location>
        <begin position="318"/>
        <end position="341"/>
    </location>
</feature>
<dbReference type="GO" id="GO:0004637">
    <property type="term" value="F:phosphoribosylamine-glycine ligase activity"/>
    <property type="evidence" value="ECO:0007669"/>
    <property type="project" value="UniProtKB-EC"/>
</dbReference>
<dbReference type="InterPro" id="IPR020559">
    <property type="entry name" value="PRibGlycinamide_synth_CS"/>
</dbReference>
<keyword evidence="8 13" id="KW-0067">ATP-binding</keyword>
<dbReference type="EC" id="6.3.4.13" evidence="4 12"/>
<evidence type="ECO:0000256" key="14">
    <source>
        <dbReference type="SAM" id="MobiDB-lite"/>
    </source>
</evidence>
<evidence type="ECO:0000256" key="11">
    <source>
        <dbReference type="ARBA" id="ARBA00042864"/>
    </source>
</evidence>
<dbReference type="InterPro" id="IPR020560">
    <property type="entry name" value="PRibGlycinamide_synth_C-dom"/>
</dbReference>
<dbReference type="Gene3D" id="3.40.50.20">
    <property type="match status" value="1"/>
</dbReference>
<evidence type="ECO:0000256" key="12">
    <source>
        <dbReference type="HAMAP-Rule" id="MF_00138"/>
    </source>
</evidence>
<dbReference type="SUPFAM" id="SSF51246">
    <property type="entry name" value="Rudiment single hybrid motif"/>
    <property type="match status" value="1"/>
</dbReference>
<comment type="pathway">
    <text evidence="3 12">Purine metabolism; IMP biosynthesis via de novo pathway; N(1)-(5-phospho-D-ribosyl)glycinamide from 5-phospho-alpha-D-ribose 1-diphosphate: step 2/2.</text>
</comment>
<keyword evidence="5 12" id="KW-0436">Ligase</keyword>
<accession>A0ABY4CPP3</accession>
<dbReference type="InterPro" id="IPR020562">
    <property type="entry name" value="PRibGlycinamide_synth_N"/>
</dbReference>
<dbReference type="InterPro" id="IPR016185">
    <property type="entry name" value="PreATP-grasp_dom_sf"/>
</dbReference>
<dbReference type="SMART" id="SM01209">
    <property type="entry name" value="GARS_A"/>
    <property type="match status" value="1"/>
</dbReference>
<evidence type="ECO:0000256" key="8">
    <source>
        <dbReference type="ARBA" id="ARBA00022840"/>
    </source>
</evidence>
<dbReference type="InterPro" id="IPR011761">
    <property type="entry name" value="ATP-grasp"/>
</dbReference>
<reference evidence="16" key="1">
    <citation type="submission" date="2021-12" db="EMBL/GenBank/DDBJ databases">
        <title>Alicyclobacillaceae gen. nov., sp. nov., isolated from chalcocite enrichment system.</title>
        <authorList>
            <person name="Jiang Z."/>
        </authorList>
    </citation>
    <scope>NUCLEOTIDE SEQUENCE</scope>
    <source>
        <strain evidence="16">MYW30-H2</strain>
    </source>
</reference>